<dbReference type="EMBL" id="JASBNA010000026">
    <property type="protein sequence ID" value="KAK7684345.1"/>
    <property type="molecule type" value="Genomic_DNA"/>
</dbReference>
<protein>
    <submittedName>
        <fullName evidence="1">Uncharacterized protein</fullName>
    </submittedName>
</protein>
<sequence length="163" mass="18626">MSKGFVATKINWNIITRWARLSLPNGQIAHSAWKETAMKTNPQIARMVKLRHQNNDHFAEIHFYFCFPTNGQFKTLTLMSLFGEPDRDLLQHSQETLVVCEYRGNTALLMVEITQIVAVVAVPPLPKTYNIPSMDTKQLHYVVEKPGLDILHIGGHNEEDIDE</sequence>
<reference evidence="1 2" key="1">
    <citation type="submission" date="2022-09" db="EMBL/GenBank/DDBJ databases">
        <authorList>
            <person name="Palmer J.M."/>
        </authorList>
    </citation>
    <scope>NUCLEOTIDE SEQUENCE [LARGE SCALE GENOMIC DNA]</scope>
    <source>
        <strain evidence="1 2">DSM 7382</strain>
    </source>
</reference>
<organism evidence="1 2">
    <name type="scientific">Cerrena zonata</name>
    <dbReference type="NCBI Taxonomy" id="2478898"/>
    <lineage>
        <taxon>Eukaryota</taxon>
        <taxon>Fungi</taxon>
        <taxon>Dikarya</taxon>
        <taxon>Basidiomycota</taxon>
        <taxon>Agaricomycotina</taxon>
        <taxon>Agaricomycetes</taxon>
        <taxon>Polyporales</taxon>
        <taxon>Cerrenaceae</taxon>
        <taxon>Cerrena</taxon>
    </lineage>
</organism>
<accession>A0AAW0FSP3</accession>
<evidence type="ECO:0000313" key="1">
    <source>
        <dbReference type="EMBL" id="KAK7684345.1"/>
    </source>
</evidence>
<dbReference type="Proteomes" id="UP001385951">
    <property type="component" value="Unassembled WGS sequence"/>
</dbReference>
<keyword evidence="2" id="KW-1185">Reference proteome</keyword>
<dbReference type="AlphaFoldDB" id="A0AAW0FSP3"/>
<gene>
    <name evidence="1" type="ORF">QCA50_012669</name>
</gene>
<proteinExistence type="predicted"/>
<name>A0AAW0FSP3_9APHY</name>
<comment type="caution">
    <text evidence="1">The sequence shown here is derived from an EMBL/GenBank/DDBJ whole genome shotgun (WGS) entry which is preliminary data.</text>
</comment>
<evidence type="ECO:0000313" key="2">
    <source>
        <dbReference type="Proteomes" id="UP001385951"/>
    </source>
</evidence>